<name>A0ACC1C0E8_9ROSI</name>
<proteinExistence type="predicted"/>
<evidence type="ECO:0000313" key="2">
    <source>
        <dbReference type="Proteomes" id="UP001164250"/>
    </source>
</evidence>
<dbReference type="EMBL" id="CM047898">
    <property type="protein sequence ID" value="KAJ0105497.1"/>
    <property type="molecule type" value="Genomic_DNA"/>
</dbReference>
<organism evidence="1 2">
    <name type="scientific">Pistacia atlantica</name>
    <dbReference type="NCBI Taxonomy" id="434234"/>
    <lineage>
        <taxon>Eukaryota</taxon>
        <taxon>Viridiplantae</taxon>
        <taxon>Streptophyta</taxon>
        <taxon>Embryophyta</taxon>
        <taxon>Tracheophyta</taxon>
        <taxon>Spermatophyta</taxon>
        <taxon>Magnoliopsida</taxon>
        <taxon>eudicotyledons</taxon>
        <taxon>Gunneridae</taxon>
        <taxon>Pentapetalae</taxon>
        <taxon>rosids</taxon>
        <taxon>malvids</taxon>
        <taxon>Sapindales</taxon>
        <taxon>Anacardiaceae</taxon>
        <taxon>Pistacia</taxon>
    </lineage>
</organism>
<accession>A0ACC1C0E8</accession>
<evidence type="ECO:0000313" key="1">
    <source>
        <dbReference type="EMBL" id="KAJ0105497.1"/>
    </source>
</evidence>
<reference evidence="2" key="1">
    <citation type="journal article" date="2023" name="G3 (Bethesda)">
        <title>Genome assembly and association tests identify interacting loci associated with vigor, precocity, and sex in interspecific pistachio rootstocks.</title>
        <authorList>
            <person name="Palmer W."/>
            <person name="Jacygrad E."/>
            <person name="Sagayaradj S."/>
            <person name="Cavanaugh K."/>
            <person name="Han R."/>
            <person name="Bertier L."/>
            <person name="Beede B."/>
            <person name="Kafkas S."/>
            <person name="Golino D."/>
            <person name="Preece J."/>
            <person name="Michelmore R."/>
        </authorList>
    </citation>
    <scope>NUCLEOTIDE SEQUENCE [LARGE SCALE GENOMIC DNA]</scope>
</reference>
<keyword evidence="2" id="KW-1185">Reference proteome</keyword>
<dbReference type="Proteomes" id="UP001164250">
    <property type="component" value="Chromosome 2"/>
</dbReference>
<protein>
    <submittedName>
        <fullName evidence="1">Uncharacterized protein</fullName>
    </submittedName>
</protein>
<comment type="caution">
    <text evidence="1">The sequence shown here is derived from an EMBL/GenBank/DDBJ whole genome shotgun (WGS) entry which is preliminary data.</text>
</comment>
<gene>
    <name evidence="1" type="ORF">Patl1_17652</name>
</gene>
<sequence>MFTFFALLLRRAKPKLIASPVTINLLFQITMIPLYTLQTKL</sequence>